<evidence type="ECO:0000313" key="3">
    <source>
        <dbReference type="Proteomes" id="UP000551878"/>
    </source>
</evidence>
<proteinExistence type="predicted"/>
<dbReference type="InterPro" id="IPR011033">
    <property type="entry name" value="PRC_barrel-like_sf"/>
</dbReference>
<dbReference type="Proteomes" id="UP000551878">
    <property type="component" value="Unassembled WGS sequence"/>
</dbReference>
<dbReference type="SUPFAM" id="SSF50346">
    <property type="entry name" value="PRC-barrel domain"/>
    <property type="match status" value="1"/>
</dbReference>
<dbReference type="AlphaFoldDB" id="A0A840QPB4"/>
<dbReference type="EMBL" id="JACHHB010000005">
    <property type="protein sequence ID" value="MBB5173181.1"/>
    <property type="molecule type" value="Genomic_DNA"/>
</dbReference>
<dbReference type="RefSeq" id="WP_246421528.1">
    <property type="nucleotide sequence ID" value="NZ_JACHHB010000005.1"/>
</dbReference>
<evidence type="ECO:0000313" key="2">
    <source>
        <dbReference type="EMBL" id="MBB5173181.1"/>
    </source>
</evidence>
<evidence type="ECO:0000259" key="1">
    <source>
        <dbReference type="Pfam" id="PF05239"/>
    </source>
</evidence>
<dbReference type="InterPro" id="IPR027275">
    <property type="entry name" value="PRC-brl_dom"/>
</dbReference>
<sequence>MRTIQSLLGASVFFPHEQPSYAMIVDVCCKGEQVDSIVVKPKHWFKREKCISFASLKWIDGKWTVEGKQFTSDNKPACTVRFLKGKNRLSGQPAYDERGETVGLVENVYFLPETGRIVGYEVTEGLYADFLSEKLVVKTLNKSL</sequence>
<accession>A0A840QPB4</accession>
<keyword evidence="3" id="KW-1185">Reference proteome</keyword>
<protein>
    <submittedName>
        <fullName evidence="2">Uncharacterized protein YrrD</fullName>
    </submittedName>
</protein>
<reference evidence="2 3" key="1">
    <citation type="submission" date="2020-08" db="EMBL/GenBank/DDBJ databases">
        <title>Genomic Encyclopedia of Type Strains, Phase IV (KMG-IV): sequencing the most valuable type-strain genomes for metagenomic binning, comparative biology and taxonomic classification.</title>
        <authorList>
            <person name="Goeker M."/>
        </authorList>
    </citation>
    <scope>NUCLEOTIDE SEQUENCE [LARGE SCALE GENOMIC DNA]</scope>
    <source>
        <strain evidence="2 3">DSM 24696</strain>
    </source>
</reference>
<comment type="caution">
    <text evidence="2">The sequence shown here is derived from an EMBL/GenBank/DDBJ whole genome shotgun (WGS) entry which is preliminary data.</text>
</comment>
<gene>
    <name evidence="2" type="ORF">HNQ41_001350</name>
</gene>
<dbReference type="Pfam" id="PF05239">
    <property type="entry name" value="PRC"/>
    <property type="match status" value="1"/>
</dbReference>
<name>A0A840QPB4_9BACI</name>
<feature type="domain" description="PRC-barrel" evidence="1">
    <location>
        <begin position="87"/>
        <end position="127"/>
    </location>
</feature>
<organism evidence="2 3">
    <name type="scientific">Texcoconibacillus texcoconensis</name>
    <dbReference type="NCBI Taxonomy" id="1095777"/>
    <lineage>
        <taxon>Bacteria</taxon>
        <taxon>Bacillati</taxon>
        <taxon>Bacillota</taxon>
        <taxon>Bacilli</taxon>
        <taxon>Bacillales</taxon>
        <taxon>Bacillaceae</taxon>
        <taxon>Texcoconibacillus</taxon>
    </lineage>
</organism>